<dbReference type="STRING" id="34506.A0A090MZR6"/>
<dbReference type="AlphaFoldDB" id="A0A090MZR6"/>
<feature type="repeat" description="ANK" evidence="3">
    <location>
        <begin position="62"/>
        <end position="94"/>
    </location>
</feature>
<dbReference type="InterPro" id="IPR002110">
    <property type="entry name" value="Ankyrin_rpt"/>
</dbReference>
<dbReference type="Pfam" id="PF12796">
    <property type="entry name" value="Ank_2"/>
    <property type="match status" value="2"/>
</dbReference>
<dbReference type="GeneID" id="36381769"/>
<feature type="repeat" description="ANK" evidence="3">
    <location>
        <begin position="329"/>
        <end position="358"/>
    </location>
</feature>
<dbReference type="PANTHER" id="PTHR24171:SF9">
    <property type="entry name" value="ANKYRIN REPEAT DOMAIN-CONTAINING PROTEIN 39"/>
    <property type="match status" value="1"/>
</dbReference>
<dbReference type="EMBL" id="LN609529">
    <property type="protein sequence ID" value="CEF69399.1"/>
    <property type="molecule type" value="Genomic_DNA"/>
</dbReference>
<dbReference type="CTD" id="36381769"/>
<feature type="repeat" description="ANK" evidence="3">
    <location>
        <begin position="292"/>
        <end position="324"/>
    </location>
</feature>
<reference evidence="6" key="2">
    <citation type="submission" date="2020-12" db="UniProtKB">
        <authorList>
            <consortium name="WormBaseParasite"/>
        </authorList>
    </citation>
    <scope>IDENTIFICATION</scope>
</reference>
<dbReference type="PROSITE" id="PS50088">
    <property type="entry name" value="ANK_REPEAT"/>
    <property type="match status" value="3"/>
</dbReference>
<dbReference type="Gene3D" id="1.25.40.20">
    <property type="entry name" value="Ankyrin repeat-containing domain"/>
    <property type="match status" value="2"/>
</dbReference>
<dbReference type="SMART" id="SM00248">
    <property type="entry name" value="ANK"/>
    <property type="match status" value="5"/>
</dbReference>
<name>A0A090MZR6_STRRB</name>
<reference evidence="4 5" key="1">
    <citation type="submission" date="2014-09" db="EMBL/GenBank/DDBJ databases">
        <authorList>
            <person name="Martin A.A."/>
        </authorList>
    </citation>
    <scope>NUCLEOTIDE SEQUENCE</scope>
    <source>
        <strain evidence="5">ED321</strain>
        <strain evidence="4">ED321 Heterogonic</strain>
    </source>
</reference>
<evidence type="ECO:0000313" key="7">
    <source>
        <dbReference type="WormBase" id="SRAE_2000404800"/>
    </source>
</evidence>
<dbReference type="InterPro" id="IPR036770">
    <property type="entry name" value="Ankyrin_rpt-contain_sf"/>
</dbReference>
<dbReference type="PROSITE" id="PS50297">
    <property type="entry name" value="ANK_REP_REGION"/>
    <property type="match status" value="2"/>
</dbReference>
<keyword evidence="1" id="KW-0677">Repeat</keyword>
<dbReference type="PANTHER" id="PTHR24171">
    <property type="entry name" value="ANKYRIN REPEAT DOMAIN-CONTAINING PROTEIN 39-RELATED"/>
    <property type="match status" value="1"/>
</dbReference>
<evidence type="ECO:0000256" key="3">
    <source>
        <dbReference type="PROSITE-ProRule" id="PRU00023"/>
    </source>
</evidence>
<gene>
    <name evidence="4 6 7" type="ORF">SRAE_2000404800</name>
</gene>
<dbReference type="Proteomes" id="UP000035682">
    <property type="component" value="Unplaced"/>
</dbReference>
<dbReference type="WBParaSite" id="SRAE_2000404800.1">
    <property type="protein sequence ID" value="SRAE_2000404800.1"/>
    <property type="gene ID" value="WBGene00264276"/>
</dbReference>
<keyword evidence="2 3" id="KW-0040">ANK repeat</keyword>
<accession>A0A090MZR6</accession>
<keyword evidence="5" id="KW-1185">Reference proteome</keyword>
<dbReference type="PRINTS" id="PR01415">
    <property type="entry name" value="ANKYRIN"/>
</dbReference>
<evidence type="ECO:0000313" key="5">
    <source>
        <dbReference type="Proteomes" id="UP000035682"/>
    </source>
</evidence>
<evidence type="ECO:0000313" key="6">
    <source>
        <dbReference type="WBParaSite" id="SRAE_2000404800.1"/>
    </source>
</evidence>
<proteinExistence type="predicted"/>
<protein>
    <submittedName>
        <fullName evidence="4 6">Ankyrin repeat and Ankyrin repeat-containing domain-containing protein</fullName>
    </submittedName>
</protein>
<dbReference type="WormBase" id="SRAE_2000404800">
    <property type="protein sequence ID" value="SRP05058"/>
    <property type="gene ID" value="WBGene00264276"/>
</dbReference>
<organism evidence="4">
    <name type="scientific">Strongyloides ratti</name>
    <name type="common">Parasitic roundworm</name>
    <dbReference type="NCBI Taxonomy" id="34506"/>
    <lineage>
        <taxon>Eukaryota</taxon>
        <taxon>Metazoa</taxon>
        <taxon>Ecdysozoa</taxon>
        <taxon>Nematoda</taxon>
        <taxon>Chromadorea</taxon>
        <taxon>Rhabditida</taxon>
        <taxon>Tylenchina</taxon>
        <taxon>Panagrolaimomorpha</taxon>
        <taxon>Strongyloidoidea</taxon>
        <taxon>Strongyloididae</taxon>
        <taxon>Strongyloides</taxon>
    </lineage>
</organism>
<dbReference type="SUPFAM" id="SSF48403">
    <property type="entry name" value="Ankyrin repeat"/>
    <property type="match status" value="2"/>
</dbReference>
<evidence type="ECO:0000313" key="4">
    <source>
        <dbReference type="EMBL" id="CEF69399.1"/>
    </source>
</evidence>
<evidence type="ECO:0000256" key="1">
    <source>
        <dbReference type="ARBA" id="ARBA00022737"/>
    </source>
</evidence>
<dbReference type="OrthoDB" id="539213at2759"/>
<sequence>MTLIYSNKHELTTSDSWYINTCSNDEYDNLINNFLDDIYENNYDKVEDGLKLGIFVDVRDDDNYTPLHIAASNGFVDIVKLLISYGADVNATDNALMTPLMHSCFSGCIEVAEILISNGANVFATSFYQIDVISYAAYYDNIEQNCCMVSPLIASCASESIITIIYLCMFKDVDINRRIENLLNMSALDYCIITDKMDICDLLIELGSDVNMISFNSGTAKKLRSLLHRRELHSELVYDSISPEKLIPVTPDSRKKDRRQRKVDIRSLVRDEDILLINEILVRNIQYEGLPENHTGLMYAAIIGNTKIAEIFLQLGEDINKREPILCFTPVMIAAACGNDEMVQYLMEKGSYVDAVSINDVTLYDIMVMSKGISKETFLCYDHYTNFGMSSSFSNKREKIWKKIGSYFKSSKKKYHVNFYPGCIALKKRIYDNMERTDIFNDEFFKQFEYEKIPYDNDSKWLTINIDYISDNDMNKLLEEPIQTNTLILDNIPCETYNKIFSQSSENTSTLVSLSESSTRSKLENLDNYCISKEENKKITKLGEEEKVFSTTFFDSTEIEYNEIDENLLDILVDAAFTMLDGL</sequence>
<dbReference type="RefSeq" id="XP_024508599.1">
    <property type="nucleotide sequence ID" value="XM_024642871.1"/>
</dbReference>
<evidence type="ECO:0000256" key="2">
    <source>
        <dbReference type="ARBA" id="ARBA00023043"/>
    </source>
</evidence>